<dbReference type="GO" id="GO:0046872">
    <property type="term" value="F:metal ion binding"/>
    <property type="evidence" value="ECO:0007669"/>
    <property type="project" value="UniProtKB-KW"/>
</dbReference>
<keyword evidence="7" id="KW-0227">DNA damage</keyword>
<dbReference type="CDD" id="cd10030">
    <property type="entry name" value="UDG-F4_TTUDGA_SPO1dp_like"/>
    <property type="match status" value="1"/>
</dbReference>
<dbReference type="PANTHER" id="PTHR33693">
    <property type="entry name" value="TYPE-5 URACIL-DNA GLYCOSYLASE"/>
    <property type="match status" value="1"/>
</dbReference>
<protein>
    <recommendedName>
        <fullName evidence="4">Type-4 uracil-DNA glycosylase</fullName>
        <ecNumber evidence="3">3.2.2.27</ecNumber>
    </recommendedName>
</protein>
<dbReference type="KEGG" id="nli:G3M70_17000"/>
<dbReference type="Gene3D" id="3.40.470.10">
    <property type="entry name" value="Uracil-DNA glycosylase-like domain"/>
    <property type="match status" value="1"/>
</dbReference>
<dbReference type="GO" id="GO:0051539">
    <property type="term" value="F:4 iron, 4 sulfur cluster binding"/>
    <property type="evidence" value="ECO:0007669"/>
    <property type="project" value="UniProtKB-KW"/>
</dbReference>
<dbReference type="SUPFAM" id="SSF52141">
    <property type="entry name" value="Uracil-DNA glycosylase-like"/>
    <property type="match status" value="1"/>
</dbReference>
<gene>
    <name evidence="14" type="ORF">G3M70_17000</name>
</gene>
<comment type="catalytic activity">
    <reaction evidence="1">
        <text>Hydrolyzes single-stranded DNA or mismatched double-stranded DNA and polynucleotides, releasing free uracil.</text>
        <dbReference type="EC" id="3.2.2.27"/>
    </reaction>
</comment>
<evidence type="ECO:0000256" key="7">
    <source>
        <dbReference type="ARBA" id="ARBA00022763"/>
    </source>
</evidence>
<dbReference type="GO" id="GO:0006281">
    <property type="term" value="P:DNA repair"/>
    <property type="evidence" value="ECO:0007669"/>
    <property type="project" value="UniProtKB-KW"/>
</dbReference>
<dbReference type="NCBIfam" id="TIGR00758">
    <property type="entry name" value="UDG_fam4"/>
    <property type="match status" value="1"/>
</dbReference>
<evidence type="ECO:0000256" key="6">
    <source>
        <dbReference type="ARBA" id="ARBA00022723"/>
    </source>
</evidence>
<reference evidence="14 15" key="1">
    <citation type="submission" date="2020-02" db="EMBL/GenBank/DDBJ databases">
        <title>Genomic and physiological characterization of two novel Nitrospinaceae genera.</title>
        <authorList>
            <person name="Mueller A.J."/>
            <person name="Jung M.-Y."/>
            <person name="Strachan C.R."/>
            <person name="Herbold C.W."/>
            <person name="Kirkegaard R.H."/>
            <person name="Daims H."/>
        </authorList>
    </citation>
    <scope>NUCLEOTIDE SEQUENCE [LARGE SCALE GENOMIC DNA]</scope>
    <source>
        <strain evidence="14">EB</strain>
    </source>
</reference>
<evidence type="ECO:0000256" key="1">
    <source>
        <dbReference type="ARBA" id="ARBA00001400"/>
    </source>
</evidence>
<dbReference type="EMBL" id="CP048685">
    <property type="protein sequence ID" value="QPJ63480.1"/>
    <property type="molecule type" value="Genomic_DNA"/>
</dbReference>
<accession>A0A7T0G1J9</accession>
<dbReference type="EC" id="3.2.2.27" evidence="3"/>
<dbReference type="Pfam" id="PF03167">
    <property type="entry name" value="UDG"/>
    <property type="match status" value="1"/>
</dbReference>
<comment type="similarity">
    <text evidence="2">Belongs to the uracil-DNA glycosylase (UDG) superfamily. Type 4 (UDGa) family.</text>
</comment>
<name>A0A7T0G1J9_9BACT</name>
<sequence length="266" mass="29407">MLETPDRNQLILELKRYLNYLKDMGYDELPLATHLNLNASPPLTSTQTVVTPTSPMAKNPRQKVIKKPASVADSPKGLTGQAGLQAIQKEMGDCTLCKLSKGRKTIVFGSGNPNADLLFIGEGPGADEDEQGLPFVGRAGKKLTEIIEKGMKLSRQDDTYICNIVKCRPPGNRDPEKEEIEACKPFLQKQVQAVRPKVIVALGKPAATTLLGRNVAITKERGNWHEFEGVPLMLTFHPAYLLRAYTLENRQAVMDDMTQVLEALRK</sequence>
<evidence type="ECO:0000256" key="5">
    <source>
        <dbReference type="ARBA" id="ARBA00022485"/>
    </source>
</evidence>
<feature type="region of interest" description="Disordered" evidence="12">
    <location>
        <begin position="44"/>
        <end position="77"/>
    </location>
</feature>
<evidence type="ECO:0000256" key="12">
    <source>
        <dbReference type="SAM" id="MobiDB-lite"/>
    </source>
</evidence>
<feature type="compositionally biased region" description="Low complexity" evidence="12">
    <location>
        <begin position="44"/>
        <end position="55"/>
    </location>
</feature>
<evidence type="ECO:0000256" key="3">
    <source>
        <dbReference type="ARBA" id="ARBA00012030"/>
    </source>
</evidence>
<dbReference type="InterPro" id="IPR051536">
    <property type="entry name" value="UDG_Type-4/5"/>
</dbReference>
<evidence type="ECO:0000256" key="2">
    <source>
        <dbReference type="ARBA" id="ARBA00006521"/>
    </source>
</evidence>
<evidence type="ECO:0000256" key="8">
    <source>
        <dbReference type="ARBA" id="ARBA00022801"/>
    </source>
</evidence>
<keyword evidence="5" id="KW-0004">4Fe-4S</keyword>
<evidence type="ECO:0000256" key="4">
    <source>
        <dbReference type="ARBA" id="ARBA00019403"/>
    </source>
</evidence>
<dbReference type="InterPro" id="IPR036895">
    <property type="entry name" value="Uracil-DNA_glycosylase-like_sf"/>
</dbReference>
<organism evidence="14 15">
    <name type="scientific">Candidatus Nitronauta litoralis</name>
    <dbReference type="NCBI Taxonomy" id="2705533"/>
    <lineage>
        <taxon>Bacteria</taxon>
        <taxon>Pseudomonadati</taxon>
        <taxon>Nitrospinota/Tectimicrobiota group</taxon>
        <taxon>Nitrospinota</taxon>
        <taxon>Nitrospinia</taxon>
        <taxon>Nitrospinales</taxon>
        <taxon>Nitrospinaceae</taxon>
        <taxon>Candidatus Nitronauta</taxon>
    </lineage>
</organism>
<feature type="domain" description="Uracil-DNA glycosylase-like" evidence="13">
    <location>
        <begin position="108"/>
        <end position="258"/>
    </location>
</feature>
<dbReference type="InterPro" id="IPR005122">
    <property type="entry name" value="Uracil-DNA_glycosylase-like"/>
</dbReference>
<keyword evidence="6" id="KW-0479">Metal-binding</keyword>
<evidence type="ECO:0000256" key="10">
    <source>
        <dbReference type="ARBA" id="ARBA00023014"/>
    </source>
</evidence>
<proteinExistence type="inferred from homology"/>
<dbReference type="InterPro" id="IPR005273">
    <property type="entry name" value="Ura-DNA_glyco_family4"/>
</dbReference>
<keyword evidence="11" id="KW-0234">DNA repair</keyword>
<keyword evidence="8" id="KW-0378">Hydrolase</keyword>
<dbReference type="GO" id="GO:0004844">
    <property type="term" value="F:uracil DNA N-glycosylase activity"/>
    <property type="evidence" value="ECO:0007669"/>
    <property type="project" value="UniProtKB-EC"/>
</dbReference>
<dbReference type="SMART" id="SM00987">
    <property type="entry name" value="UreE_C"/>
    <property type="match status" value="1"/>
</dbReference>
<keyword evidence="9" id="KW-0408">Iron</keyword>
<evidence type="ECO:0000256" key="9">
    <source>
        <dbReference type="ARBA" id="ARBA00023004"/>
    </source>
</evidence>
<evidence type="ECO:0000256" key="11">
    <source>
        <dbReference type="ARBA" id="ARBA00023204"/>
    </source>
</evidence>
<evidence type="ECO:0000313" key="15">
    <source>
        <dbReference type="Proteomes" id="UP000594688"/>
    </source>
</evidence>
<dbReference type="SMART" id="SM00986">
    <property type="entry name" value="UDG"/>
    <property type="match status" value="1"/>
</dbReference>
<keyword evidence="10" id="KW-0411">Iron-sulfur</keyword>
<evidence type="ECO:0000313" key="14">
    <source>
        <dbReference type="EMBL" id="QPJ63480.1"/>
    </source>
</evidence>
<dbReference type="Proteomes" id="UP000594688">
    <property type="component" value="Chromosome"/>
</dbReference>
<evidence type="ECO:0000259" key="13">
    <source>
        <dbReference type="SMART" id="SM00986"/>
    </source>
</evidence>
<dbReference type="AlphaFoldDB" id="A0A7T0G1J9"/>
<dbReference type="PANTHER" id="PTHR33693:SF1">
    <property type="entry name" value="TYPE-4 URACIL-DNA GLYCOSYLASE"/>
    <property type="match status" value="1"/>
</dbReference>